<proteinExistence type="predicted"/>
<dbReference type="EMBL" id="GL385396">
    <property type="protein sequence ID" value="EJT78213.1"/>
    <property type="molecule type" value="Genomic_DNA"/>
</dbReference>
<name>J3NPV8_GAET3</name>
<reference evidence="2" key="4">
    <citation type="journal article" date="2015" name="G3 (Bethesda)">
        <title>Genome sequences of three phytopathogenic species of the Magnaporthaceae family of fungi.</title>
        <authorList>
            <person name="Okagaki L.H."/>
            <person name="Nunes C.C."/>
            <person name="Sailsbery J."/>
            <person name="Clay B."/>
            <person name="Brown D."/>
            <person name="John T."/>
            <person name="Oh Y."/>
            <person name="Young N."/>
            <person name="Fitzgerald M."/>
            <person name="Haas B.J."/>
            <person name="Zeng Q."/>
            <person name="Young S."/>
            <person name="Adiconis X."/>
            <person name="Fan L."/>
            <person name="Levin J.Z."/>
            <person name="Mitchell T.K."/>
            <person name="Okubara P.A."/>
            <person name="Farman M.L."/>
            <person name="Kohn L.M."/>
            <person name="Birren B."/>
            <person name="Ma L.-J."/>
            <person name="Dean R.A."/>
        </authorList>
    </citation>
    <scope>NUCLEOTIDE SEQUENCE</scope>
    <source>
        <strain evidence="2">R3-111a-1</strain>
    </source>
</reference>
<dbReference type="AlphaFoldDB" id="J3NPV8"/>
<dbReference type="Proteomes" id="UP000006039">
    <property type="component" value="Unassembled WGS sequence"/>
</dbReference>
<protein>
    <submittedName>
        <fullName evidence="1 2">Uncharacterized protein</fullName>
    </submittedName>
</protein>
<accession>J3NPV8</accession>
<organism evidence="1">
    <name type="scientific">Gaeumannomyces tritici (strain R3-111a-1)</name>
    <name type="common">Wheat and barley take-all root rot fungus</name>
    <name type="synonym">Gaeumannomyces graminis var. tritici</name>
    <dbReference type="NCBI Taxonomy" id="644352"/>
    <lineage>
        <taxon>Eukaryota</taxon>
        <taxon>Fungi</taxon>
        <taxon>Dikarya</taxon>
        <taxon>Ascomycota</taxon>
        <taxon>Pezizomycotina</taxon>
        <taxon>Sordariomycetes</taxon>
        <taxon>Sordariomycetidae</taxon>
        <taxon>Magnaporthales</taxon>
        <taxon>Magnaporthaceae</taxon>
        <taxon>Gaeumannomyces</taxon>
    </lineage>
</organism>
<dbReference type="GeneID" id="20343773"/>
<evidence type="ECO:0000313" key="3">
    <source>
        <dbReference type="Proteomes" id="UP000006039"/>
    </source>
</evidence>
<reference evidence="1" key="2">
    <citation type="submission" date="2010-07" db="EMBL/GenBank/DDBJ databases">
        <authorList>
            <consortium name="The Broad Institute Genome Sequencing Platform"/>
            <consortium name="Broad Institute Genome Sequencing Center for Infectious Disease"/>
            <person name="Ma L.-J."/>
            <person name="Dead R."/>
            <person name="Young S."/>
            <person name="Zeng Q."/>
            <person name="Koehrsen M."/>
            <person name="Alvarado L."/>
            <person name="Berlin A."/>
            <person name="Chapman S.B."/>
            <person name="Chen Z."/>
            <person name="Freedman E."/>
            <person name="Gellesch M."/>
            <person name="Goldberg J."/>
            <person name="Griggs A."/>
            <person name="Gujja S."/>
            <person name="Heilman E.R."/>
            <person name="Heiman D."/>
            <person name="Hepburn T."/>
            <person name="Howarth C."/>
            <person name="Jen D."/>
            <person name="Larson L."/>
            <person name="Mehta T."/>
            <person name="Neiman D."/>
            <person name="Pearson M."/>
            <person name="Roberts A."/>
            <person name="Saif S."/>
            <person name="Shea T."/>
            <person name="Shenoy N."/>
            <person name="Sisk P."/>
            <person name="Stolte C."/>
            <person name="Sykes S."/>
            <person name="Walk T."/>
            <person name="White J."/>
            <person name="Yandava C."/>
            <person name="Haas B."/>
            <person name="Nusbaum C."/>
            <person name="Birren B."/>
        </authorList>
    </citation>
    <scope>NUCLEOTIDE SEQUENCE</scope>
    <source>
        <strain evidence="1">R3-111a-1</strain>
    </source>
</reference>
<reference evidence="3" key="1">
    <citation type="submission" date="2010-07" db="EMBL/GenBank/DDBJ databases">
        <title>The genome sequence of Gaeumannomyces graminis var. tritici strain R3-111a-1.</title>
        <authorList>
            <consortium name="The Broad Institute Genome Sequencing Platform"/>
            <person name="Ma L.-J."/>
            <person name="Dead R."/>
            <person name="Young S."/>
            <person name="Zeng Q."/>
            <person name="Koehrsen M."/>
            <person name="Alvarado L."/>
            <person name="Berlin A."/>
            <person name="Chapman S.B."/>
            <person name="Chen Z."/>
            <person name="Freedman E."/>
            <person name="Gellesch M."/>
            <person name="Goldberg J."/>
            <person name="Griggs A."/>
            <person name="Gujja S."/>
            <person name="Heilman E.R."/>
            <person name="Heiman D."/>
            <person name="Hepburn T."/>
            <person name="Howarth C."/>
            <person name="Jen D."/>
            <person name="Larson L."/>
            <person name="Mehta T."/>
            <person name="Neiman D."/>
            <person name="Pearson M."/>
            <person name="Roberts A."/>
            <person name="Saif S."/>
            <person name="Shea T."/>
            <person name="Shenoy N."/>
            <person name="Sisk P."/>
            <person name="Stolte C."/>
            <person name="Sykes S."/>
            <person name="Walk T."/>
            <person name="White J."/>
            <person name="Yandava C."/>
            <person name="Haas B."/>
            <person name="Nusbaum C."/>
            <person name="Birren B."/>
        </authorList>
    </citation>
    <scope>NUCLEOTIDE SEQUENCE [LARGE SCALE GENOMIC DNA]</scope>
    <source>
        <strain evidence="3">R3-111a-1</strain>
    </source>
</reference>
<dbReference type="EnsemblFungi" id="EJT78213">
    <property type="protein sequence ID" value="EJT78213"/>
    <property type="gene ID" value="GGTG_03315"/>
</dbReference>
<dbReference type="RefSeq" id="XP_009219358.1">
    <property type="nucleotide sequence ID" value="XM_009221094.1"/>
</dbReference>
<reference evidence="1" key="3">
    <citation type="submission" date="2010-09" db="EMBL/GenBank/DDBJ databases">
        <title>Annotation of Gaeumannomyces graminis var. tritici R3-111a-1.</title>
        <authorList>
            <consortium name="The Broad Institute Genome Sequencing Platform"/>
            <person name="Ma L.-J."/>
            <person name="Dead R."/>
            <person name="Young S.K."/>
            <person name="Zeng Q."/>
            <person name="Gargeya S."/>
            <person name="Fitzgerald M."/>
            <person name="Haas B."/>
            <person name="Abouelleil A."/>
            <person name="Alvarado L."/>
            <person name="Arachchi H.M."/>
            <person name="Berlin A."/>
            <person name="Brown A."/>
            <person name="Chapman S.B."/>
            <person name="Chen Z."/>
            <person name="Dunbar C."/>
            <person name="Freedman E."/>
            <person name="Gearin G."/>
            <person name="Gellesch M."/>
            <person name="Goldberg J."/>
            <person name="Griggs A."/>
            <person name="Gujja S."/>
            <person name="Heiman D."/>
            <person name="Howarth C."/>
            <person name="Larson L."/>
            <person name="Lui A."/>
            <person name="MacDonald P.J.P."/>
            <person name="Mehta T."/>
            <person name="Montmayeur A."/>
            <person name="Murphy C."/>
            <person name="Neiman D."/>
            <person name="Pearson M."/>
            <person name="Priest M."/>
            <person name="Roberts A."/>
            <person name="Saif S."/>
            <person name="Shea T."/>
            <person name="Shenoy N."/>
            <person name="Sisk P."/>
            <person name="Stolte C."/>
            <person name="Sykes S."/>
            <person name="Yandava C."/>
            <person name="Wortman J."/>
            <person name="Nusbaum C."/>
            <person name="Birren B."/>
        </authorList>
    </citation>
    <scope>NUCLEOTIDE SEQUENCE</scope>
    <source>
        <strain evidence="1">R3-111a-1</strain>
    </source>
</reference>
<dbReference type="HOGENOM" id="CLU_2638197_0_0_1"/>
<reference evidence="2" key="5">
    <citation type="submission" date="2018-04" db="UniProtKB">
        <authorList>
            <consortium name="EnsemblFungi"/>
        </authorList>
    </citation>
    <scope>IDENTIFICATION</scope>
    <source>
        <strain evidence="2">R3-111a-1</strain>
    </source>
</reference>
<sequence length="77" mass="8316">MRPCDLSYMPNCYGLSDAGKAFDLHTESAEYDGVTKEAIAKGRPFVLRTGGWIAVARRLVSEGAVRALILKTGVQAD</sequence>
<evidence type="ECO:0000313" key="2">
    <source>
        <dbReference type="EnsemblFungi" id="EJT78213"/>
    </source>
</evidence>
<dbReference type="VEuPathDB" id="FungiDB:GGTG_03315"/>
<gene>
    <name evidence="2" type="primary">20343773</name>
    <name evidence="1" type="ORF">GGTG_03315</name>
</gene>
<evidence type="ECO:0000313" key="1">
    <source>
        <dbReference type="EMBL" id="EJT78213.1"/>
    </source>
</evidence>
<keyword evidence="3" id="KW-1185">Reference proteome</keyword>